<dbReference type="PANTHER" id="PTHR24320">
    <property type="entry name" value="RETINOL DEHYDROGENASE"/>
    <property type="match status" value="1"/>
</dbReference>
<protein>
    <submittedName>
        <fullName evidence="3">Oxidoreductase</fullName>
    </submittedName>
</protein>
<keyword evidence="2" id="KW-0560">Oxidoreductase</keyword>
<dbReference type="PRINTS" id="PR00081">
    <property type="entry name" value="GDHRDH"/>
</dbReference>
<comment type="similarity">
    <text evidence="1">Belongs to the short-chain dehydrogenases/reductases (SDR) family.</text>
</comment>
<evidence type="ECO:0000313" key="4">
    <source>
        <dbReference type="Proteomes" id="UP001597541"/>
    </source>
</evidence>
<name>A0ABW5PJE6_9BACL</name>
<sequence length="328" mass="35257">MYKPTLQQPIASGFGAETTASEVMKGIDLSGKTAIVTGGYSGIGVETTRALAEAGATVVVPVRSIERGKEALKGIPNVEMDVMDLMDPSSIDTFAQRFLDSGRPLHILINSAGVMATPLRRDARGYESQWSTNHLGHFQLTARLWPALQKAGGARVVSVSSRGHRLGGIRWDDPNFEHSEYDKWKAYGQSKTANILFALELDKRGAAHGVRAFSVHPGLIPATGLSRDLTEEEAAPVAVKDEEGNAISNEQQAFFKSVEQGASTSVWCAISLQLNGLGGVYCEDTDIAVAVSADSLEPFGVRPWAIDPESAERLWKLSEQATGVKFSV</sequence>
<dbReference type="InterPro" id="IPR036291">
    <property type="entry name" value="NAD(P)-bd_dom_sf"/>
</dbReference>
<reference evidence="4" key="1">
    <citation type="journal article" date="2019" name="Int. J. Syst. Evol. Microbiol.">
        <title>The Global Catalogue of Microorganisms (GCM) 10K type strain sequencing project: providing services to taxonomists for standard genome sequencing and annotation.</title>
        <authorList>
            <consortium name="The Broad Institute Genomics Platform"/>
            <consortium name="The Broad Institute Genome Sequencing Center for Infectious Disease"/>
            <person name="Wu L."/>
            <person name="Ma J."/>
        </authorList>
    </citation>
    <scope>NUCLEOTIDE SEQUENCE [LARGE SCALE GENOMIC DNA]</scope>
    <source>
        <strain evidence="4">KCTC 3950</strain>
    </source>
</reference>
<evidence type="ECO:0000256" key="2">
    <source>
        <dbReference type="ARBA" id="ARBA00023002"/>
    </source>
</evidence>
<dbReference type="Pfam" id="PF00106">
    <property type="entry name" value="adh_short"/>
    <property type="match status" value="1"/>
</dbReference>
<dbReference type="SUPFAM" id="SSF51735">
    <property type="entry name" value="NAD(P)-binding Rossmann-fold domains"/>
    <property type="match status" value="1"/>
</dbReference>
<dbReference type="RefSeq" id="WP_377606272.1">
    <property type="nucleotide sequence ID" value="NZ_JBHUME010000015.1"/>
</dbReference>
<dbReference type="Proteomes" id="UP001597541">
    <property type="component" value="Unassembled WGS sequence"/>
</dbReference>
<dbReference type="PANTHER" id="PTHR24320:SF148">
    <property type="entry name" value="NAD(P)-BINDING ROSSMANN-FOLD SUPERFAMILY PROTEIN"/>
    <property type="match status" value="1"/>
</dbReference>
<evidence type="ECO:0000313" key="3">
    <source>
        <dbReference type="EMBL" id="MFD2614898.1"/>
    </source>
</evidence>
<organism evidence="3 4">
    <name type="scientific">Paenibacillus gansuensis</name>
    <dbReference type="NCBI Taxonomy" id="306542"/>
    <lineage>
        <taxon>Bacteria</taxon>
        <taxon>Bacillati</taxon>
        <taxon>Bacillota</taxon>
        <taxon>Bacilli</taxon>
        <taxon>Bacillales</taxon>
        <taxon>Paenibacillaceae</taxon>
        <taxon>Paenibacillus</taxon>
    </lineage>
</organism>
<proteinExistence type="inferred from homology"/>
<dbReference type="InterPro" id="IPR002347">
    <property type="entry name" value="SDR_fam"/>
</dbReference>
<dbReference type="NCBIfam" id="NF004845">
    <property type="entry name" value="PRK06196.1"/>
    <property type="match status" value="1"/>
</dbReference>
<comment type="caution">
    <text evidence="3">The sequence shown here is derived from an EMBL/GenBank/DDBJ whole genome shotgun (WGS) entry which is preliminary data.</text>
</comment>
<accession>A0ABW5PJE6</accession>
<gene>
    <name evidence="3" type="ORF">ACFSUF_21005</name>
</gene>
<keyword evidence="4" id="KW-1185">Reference proteome</keyword>
<dbReference type="EMBL" id="JBHUME010000015">
    <property type="protein sequence ID" value="MFD2614898.1"/>
    <property type="molecule type" value="Genomic_DNA"/>
</dbReference>
<dbReference type="Gene3D" id="3.40.50.720">
    <property type="entry name" value="NAD(P)-binding Rossmann-like Domain"/>
    <property type="match status" value="1"/>
</dbReference>
<evidence type="ECO:0000256" key="1">
    <source>
        <dbReference type="ARBA" id="ARBA00006484"/>
    </source>
</evidence>